<accession>A0A9D1SSR9</accession>
<organism evidence="1 2">
    <name type="scientific">Candidatus Limenecus avicola</name>
    <dbReference type="NCBI Taxonomy" id="2840847"/>
    <lineage>
        <taxon>Bacteria</taxon>
        <taxon>Bacillati</taxon>
        <taxon>Bacillota</taxon>
        <taxon>Clostridia</taxon>
        <taxon>Eubacteriales</taxon>
        <taxon>Clostridiaceae</taxon>
        <taxon>Clostridiaceae incertae sedis</taxon>
        <taxon>Candidatus Limenecus</taxon>
    </lineage>
</organism>
<proteinExistence type="predicted"/>
<gene>
    <name evidence="1" type="ORF">IAD26_09995</name>
</gene>
<reference evidence="1" key="1">
    <citation type="submission" date="2020-10" db="EMBL/GenBank/DDBJ databases">
        <authorList>
            <person name="Gilroy R."/>
        </authorList>
    </citation>
    <scope>NUCLEOTIDE SEQUENCE</scope>
    <source>
        <strain evidence="1">CHK154-7741</strain>
    </source>
</reference>
<evidence type="ECO:0000313" key="1">
    <source>
        <dbReference type="EMBL" id="HIU93446.1"/>
    </source>
</evidence>
<reference evidence="1" key="2">
    <citation type="journal article" date="2021" name="PeerJ">
        <title>Extensive microbial diversity within the chicken gut microbiome revealed by metagenomics and culture.</title>
        <authorList>
            <person name="Gilroy R."/>
            <person name="Ravi A."/>
            <person name="Getino M."/>
            <person name="Pursley I."/>
            <person name="Horton D.L."/>
            <person name="Alikhan N.F."/>
            <person name="Baker D."/>
            <person name="Gharbi K."/>
            <person name="Hall N."/>
            <person name="Watson M."/>
            <person name="Adriaenssens E.M."/>
            <person name="Foster-Nyarko E."/>
            <person name="Jarju S."/>
            <person name="Secka A."/>
            <person name="Antonio M."/>
            <person name="Oren A."/>
            <person name="Chaudhuri R.R."/>
            <person name="La Ragione R."/>
            <person name="Hildebrand F."/>
            <person name="Pallen M.J."/>
        </authorList>
    </citation>
    <scope>NUCLEOTIDE SEQUENCE</scope>
    <source>
        <strain evidence="1">CHK154-7741</strain>
    </source>
</reference>
<dbReference type="Proteomes" id="UP000886748">
    <property type="component" value="Unassembled WGS sequence"/>
</dbReference>
<comment type="caution">
    <text evidence="1">The sequence shown here is derived from an EMBL/GenBank/DDBJ whole genome shotgun (WGS) entry which is preliminary data.</text>
</comment>
<sequence>MINKTTILLIQNDIQALSELTQKCLEAGISERNIFSVTETESAQRYLEIAGISYVIIDADMYNYVIASTISEFSEYFPIQTVITNAKPEQKTLRMMSDKSLTFLNCVDDLPALLQERSFRGVSYTSSNATTFQNL</sequence>
<dbReference type="EMBL" id="DVOD01000072">
    <property type="protein sequence ID" value="HIU93446.1"/>
    <property type="molecule type" value="Genomic_DNA"/>
</dbReference>
<evidence type="ECO:0000313" key="2">
    <source>
        <dbReference type="Proteomes" id="UP000886748"/>
    </source>
</evidence>
<dbReference type="AlphaFoldDB" id="A0A9D1SSR9"/>
<protein>
    <submittedName>
        <fullName evidence="1">Uncharacterized protein</fullName>
    </submittedName>
</protein>
<name>A0A9D1SSR9_9CLOT</name>